<dbReference type="Proteomes" id="UP001183585">
    <property type="component" value="Unassembled WGS sequence"/>
</dbReference>
<sequence length="130" mass="14303">MRILRVLRQQGREVAGRTYRTWKRPARIADRKITDADVEDKVRDLAWTFNEFTGRRPDDSGGPVRAAEAPPPAHGLAGTSRGAVERAMRALRVSFGRKSGGYPHDPDHMEATAAHQRTCHVLSGSDGTTG</sequence>
<dbReference type="RefSeq" id="WP_274992792.1">
    <property type="nucleotide sequence ID" value="NZ_JAJQQP010000003.1"/>
</dbReference>
<comment type="caution">
    <text evidence="2">The sequence shown here is derived from an EMBL/GenBank/DDBJ whole genome shotgun (WGS) entry which is preliminary data.</text>
</comment>
<organism evidence="2 3">
    <name type="scientific">Promicromonospora iranensis</name>
    <dbReference type="NCBI Taxonomy" id="1105144"/>
    <lineage>
        <taxon>Bacteria</taxon>
        <taxon>Bacillati</taxon>
        <taxon>Actinomycetota</taxon>
        <taxon>Actinomycetes</taxon>
        <taxon>Micrococcales</taxon>
        <taxon>Promicromonosporaceae</taxon>
        <taxon>Promicromonospora</taxon>
    </lineage>
</organism>
<reference evidence="2 3" key="1">
    <citation type="submission" date="2023-07" db="EMBL/GenBank/DDBJ databases">
        <title>Sequencing the genomes of 1000 actinobacteria strains.</title>
        <authorList>
            <person name="Klenk H.-P."/>
        </authorList>
    </citation>
    <scope>NUCLEOTIDE SEQUENCE [LARGE SCALE GENOMIC DNA]</scope>
    <source>
        <strain evidence="2 3">DSM 45554</strain>
    </source>
</reference>
<name>A0ABU2CSU5_9MICO</name>
<feature type="region of interest" description="Disordered" evidence="1">
    <location>
        <begin position="52"/>
        <end position="83"/>
    </location>
</feature>
<evidence type="ECO:0000256" key="1">
    <source>
        <dbReference type="SAM" id="MobiDB-lite"/>
    </source>
</evidence>
<proteinExistence type="predicted"/>
<evidence type="ECO:0008006" key="4">
    <source>
        <dbReference type="Google" id="ProtNLM"/>
    </source>
</evidence>
<accession>A0ABU2CSU5</accession>
<evidence type="ECO:0000313" key="3">
    <source>
        <dbReference type="Proteomes" id="UP001183585"/>
    </source>
</evidence>
<gene>
    <name evidence="2" type="ORF">J2S48_003917</name>
</gene>
<keyword evidence="3" id="KW-1185">Reference proteome</keyword>
<protein>
    <recommendedName>
        <fullName evidence="4">Transposase</fullName>
    </recommendedName>
</protein>
<dbReference type="EMBL" id="JAVDYE010000001">
    <property type="protein sequence ID" value="MDR7384402.1"/>
    <property type="molecule type" value="Genomic_DNA"/>
</dbReference>
<feature type="region of interest" description="Disordered" evidence="1">
    <location>
        <begin position="95"/>
        <end position="130"/>
    </location>
</feature>
<evidence type="ECO:0000313" key="2">
    <source>
        <dbReference type="EMBL" id="MDR7384402.1"/>
    </source>
</evidence>